<dbReference type="RefSeq" id="WP_098003701.1">
    <property type="nucleotide sequence ID" value="NZ_AP022563.1"/>
</dbReference>
<dbReference type="Proteomes" id="UP000467006">
    <property type="component" value="Chromosome"/>
</dbReference>
<keyword evidence="3" id="KW-1185">Reference proteome</keyword>
<dbReference type="KEGG" id="mdu:MDUV_43630"/>
<feature type="domain" description="Glucose-6-phosphate dehydrogenase NAD-binding" evidence="1">
    <location>
        <begin position="84"/>
        <end position="150"/>
    </location>
</feature>
<organism evidence="2 3">
    <name type="scientific">Mycolicibacterium duvalii</name>
    <dbReference type="NCBI Taxonomy" id="39688"/>
    <lineage>
        <taxon>Bacteria</taxon>
        <taxon>Bacillati</taxon>
        <taxon>Actinomycetota</taxon>
        <taxon>Actinomycetes</taxon>
        <taxon>Mycobacteriales</taxon>
        <taxon>Mycobacteriaceae</taxon>
        <taxon>Mycolicibacterium</taxon>
    </lineage>
</organism>
<dbReference type="GO" id="GO:0050661">
    <property type="term" value="F:NADP binding"/>
    <property type="evidence" value="ECO:0007669"/>
    <property type="project" value="InterPro"/>
</dbReference>
<dbReference type="GO" id="GO:0006006">
    <property type="term" value="P:glucose metabolic process"/>
    <property type="evidence" value="ECO:0007669"/>
    <property type="project" value="InterPro"/>
</dbReference>
<dbReference type="InterPro" id="IPR036291">
    <property type="entry name" value="NAD(P)-bd_dom_sf"/>
</dbReference>
<dbReference type="EMBL" id="AP022563">
    <property type="protein sequence ID" value="BBX19503.1"/>
    <property type="molecule type" value="Genomic_DNA"/>
</dbReference>
<evidence type="ECO:0000259" key="1">
    <source>
        <dbReference type="Pfam" id="PF00479"/>
    </source>
</evidence>
<dbReference type="AlphaFoldDB" id="A0A7I7K634"/>
<dbReference type="InterPro" id="IPR022674">
    <property type="entry name" value="G6P_DH_NAD-bd"/>
</dbReference>
<dbReference type="SUPFAM" id="SSF51735">
    <property type="entry name" value="NAD(P)-binding Rossmann-fold domains"/>
    <property type="match status" value="1"/>
</dbReference>
<gene>
    <name evidence="2" type="ORF">MDUV_43630</name>
</gene>
<dbReference type="Gene3D" id="3.40.50.720">
    <property type="entry name" value="NAD(P)-binding Rossmann-like Domain"/>
    <property type="match status" value="1"/>
</dbReference>
<dbReference type="OrthoDB" id="4373823at2"/>
<dbReference type="Pfam" id="PF00479">
    <property type="entry name" value="G6PD_N"/>
    <property type="match status" value="1"/>
</dbReference>
<dbReference type="GO" id="GO:0016614">
    <property type="term" value="F:oxidoreductase activity, acting on CH-OH group of donors"/>
    <property type="evidence" value="ECO:0007669"/>
    <property type="project" value="InterPro"/>
</dbReference>
<evidence type="ECO:0000313" key="2">
    <source>
        <dbReference type="EMBL" id="BBX19503.1"/>
    </source>
</evidence>
<proteinExistence type="predicted"/>
<reference evidence="2 3" key="1">
    <citation type="journal article" date="2019" name="Emerg. Microbes Infect.">
        <title>Comprehensive subspecies identification of 175 nontuberculous mycobacteria species based on 7547 genomic profiles.</title>
        <authorList>
            <person name="Matsumoto Y."/>
            <person name="Kinjo T."/>
            <person name="Motooka D."/>
            <person name="Nabeya D."/>
            <person name="Jung N."/>
            <person name="Uechi K."/>
            <person name="Horii T."/>
            <person name="Iida T."/>
            <person name="Fujita J."/>
            <person name="Nakamura S."/>
        </authorList>
    </citation>
    <scope>NUCLEOTIDE SEQUENCE [LARGE SCALE GENOMIC DNA]</scope>
    <source>
        <strain evidence="2 3">JCM 6396</strain>
    </source>
</reference>
<sequence length="165" mass="18355">MDELHYDYVGELFARYFRAAVDTDPPWGEGPVQRMFSLTDAVQDPLEQSRRAAIAWGRTEAPNAPIAMEFFVITQHGLIYSAEMSTARRALYFVATPPTLFDPIVDQVESGERRQNTAVVVDRRLGRDLTAARPMDAVLRRILDQHAALRVELPGAAVSVAAAAR</sequence>
<name>A0A7I7K634_9MYCO</name>
<accession>A0A7I7K634</accession>
<evidence type="ECO:0000313" key="3">
    <source>
        <dbReference type="Proteomes" id="UP000467006"/>
    </source>
</evidence>
<protein>
    <recommendedName>
        <fullName evidence="1">Glucose-6-phosphate dehydrogenase NAD-binding domain-containing protein</fullName>
    </recommendedName>
</protein>